<dbReference type="VEuPathDB" id="TrichDB:TVAG_096660"/>
<keyword evidence="2" id="KW-1185">Reference proteome</keyword>
<dbReference type="EMBL" id="DS113590">
    <property type="protein sequence ID" value="EAY00755.1"/>
    <property type="molecule type" value="Genomic_DNA"/>
</dbReference>
<accession>A2F2W2</accession>
<gene>
    <name evidence="1" type="ORF">TVAG_096660</name>
</gene>
<dbReference type="RefSeq" id="XP_001313684.1">
    <property type="nucleotide sequence ID" value="XM_001313683.1"/>
</dbReference>
<reference evidence="1" key="2">
    <citation type="journal article" date="2007" name="Science">
        <title>Draft genome sequence of the sexually transmitted pathogen Trichomonas vaginalis.</title>
        <authorList>
            <person name="Carlton J.M."/>
            <person name="Hirt R.P."/>
            <person name="Silva J.C."/>
            <person name="Delcher A.L."/>
            <person name="Schatz M."/>
            <person name="Zhao Q."/>
            <person name="Wortman J.R."/>
            <person name="Bidwell S.L."/>
            <person name="Alsmark U.C.M."/>
            <person name="Besteiro S."/>
            <person name="Sicheritz-Ponten T."/>
            <person name="Noel C.J."/>
            <person name="Dacks J.B."/>
            <person name="Foster P.G."/>
            <person name="Simillion C."/>
            <person name="Van de Peer Y."/>
            <person name="Miranda-Saavedra D."/>
            <person name="Barton G.J."/>
            <person name="Westrop G.D."/>
            <person name="Mueller S."/>
            <person name="Dessi D."/>
            <person name="Fiori P.L."/>
            <person name="Ren Q."/>
            <person name="Paulsen I."/>
            <person name="Zhang H."/>
            <person name="Bastida-Corcuera F.D."/>
            <person name="Simoes-Barbosa A."/>
            <person name="Brown M.T."/>
            <person name="Hayes R.D."/>
            <person name="Mukherjee M."/>
            <person name="Okumura C.Y."/>
            <person name="Schneider R."/>
            <person name="Smith A.J."/>
            <person name="Vanacova S."/>
            <person name="Villalvazo M."/>
            <person name="Haas B.J."/>
            <person name="Pertea M."/>
            <person name="Feldblyum T.V."/>
            <person name="Utterback T.R."/>
            <person name="Shu C.L."/>
            <person name="Osoegawa K."/>
            <person name="de Jong P.J."/>
            <person name="Hrdy I."/>
            <person name="Horvathova L."/>
            <person name="Zubacova Z."/>
            <person name="Dolezal P."/>
            <person name="Malik S.B."/>
            <person name="Logsdon J.M. Jr."/>
            <person name="Henze K."/>
            <person name="Gupta A."/>
            <person name="Wang C.C."/>
            <person name="Dunne R.L."/>
            <person name="Upcroft J.A."/>
            <person name="Upcroft P."/>
            <person name="White O."/>
            <person name="Salzberg S.L."/>
            <person name="Tang P."/>
            <person name="Chiu C.-H."/>
            <person name="Lee Y.-S."/>
            <person name="Embley T.M."/>
            <person name="Coombs G.H."/>
            <person name="Mottram J.C."/>
            <person name="Tachezy J."/>
            <person name="Fraser-Liggett C.M."/>
            <person name="Johnson P.J."/>
        </authorList>
    </citation>
    <scope>NUCLEOTIDE SEQUENCE [LARGE SCALE GENOMIC DNA]</scope>
    <source>
        <strain evidence="1">G3</strain>
    </source>
</reference>
<evidence type="ECO:0000313" key="2">
    <source>
        <dbReference type="Proteomes" id="UP000001542"/>
    </source>
</evidence>
<name>A2F2W2_TRIV3</name>
<organism evidence="1 2">
    <name type="scientific">Trichomonas vaginalis (strain ATCC PRA-98 / G3)</name>
    <dbReference type="NCBI Taxonomy" id="412133"/>
    <lineage>
        <taxon>Eukaryota</taxon>
        <taxon>Metamonada</taxon>
        <taxon>Parabasalia</taxon>
        <taxon>Trichomonadida</taxon>
        <taxon>Trichomonadidae</taxon>
        <taxon>Trichomonas</taxon>
    </lineage>
</organism>
<proteinExistence type="predicted"/>
<dbReference type="KEGG" id="tva:4758578"/>
<reference evidence="1" key="1">
    <citation type="submission" date="2006-10" db="EMBL/GenBank/DDBJ databases">
        <authorList>
            <person name="Amadeo P."/>
            <person name="Zhao Q."/>
            <person name="Wortman J."/>
            <person name="Fraser-Liggett C."/>
            <person name="Carlton J."/>
        </authorList>
    </citation>
    <scope>NUCLEOTIDE SEQUENCE</scope>
    <source>
        <strain evidence="1">G3</strain>
    </source>
</reference>
<dbReference type="SMR" id="A2F2W2"/>
<dbReference type="Proteomes" id="UP000001542">
    <property type="component" value="Unassembled WGS sequence"/>
</dbReference>
<dbReference type="AlphaFoldDB" id="A2F2W2"/>
<protein>
    <recommendedName>
        <fullName evidence="3">DUF4468 domain-containing protein</fullName>
    </recommendedName>
</protein>
<dbReference type="VEuPathDB" id="TrichDB:TVAGG3_0342400"/>
<sequence length="185" mass="21608">MLFLLSLSNSYVFDFQPKVSDEYATLLRPYSGRISIFNHKRDNLEKDYSTTDLNSIVDQISNDFHLENERVAFYFGRTKHAKLSKQVFYRIDFNQRDRMARSVYLAGTVFKVTKENGVYNIKCRQARITGSLQAIFSARKGDLIPNDEPRWVISAYQQLTGEQITQVYNLMYKQIEGQLNAYKSI</sequence>
<evidence type="ECO:0008006" key="3">
    <source>
        <dbReference type="Google" id="ProtNLM"/>
    </source>
</evidence>
<evidence type="ECO:0000313" key="1">
    <source>
        <dbReference type="EMBL" id="EAY00755.1"/>
    </source>
</evidence>
<dbReference type="InParanoid" id="A2F2W2"/>